<feature type="compositionally biased region" description="Polar residues" evidence="1">
    <location>
        <begin position="65"/>
        <end position="89"/>
    </location>
</feature>
<proteinExistence type="predicted"/>
<dbReference type="Proteomes" id="UP001221413">
    <property type="component" value="Unassembled WGS sequence"/>
</dbReference>
<dbReference type="EMBL" id="JAQGDS010000008">
    <property type="protein sequence ID" value="KAJ6258747.1"/>
    <property type="molecule type" value="Genomic_DNA"/>
</dbReference>
<name>A0AAD6IYH3_DREDA</name>
<evidence type="ECO:0000256" key="2">
    <source>
        <dbReference type="SAM" id="SignalP"/>
    </source>
</evidence>
<evidence type="ECO:0000256" key="1">
    <source>
        <dbReference type="SAM" id="MobiDB-lite"/>
    </source>
</evidence>
<keyword evidence="2" id="KW-0732">Signal</keyword>
<evidence type="ECO:0000313" key="4">
    <source>
        <dbReference type="Proteomes" id="UP001221413"/>
    </source>
</evidence>
<comment type="caution">
    <text evidence="3">The sequence shown here is derived from an EMBL/GenBank/DDBJ whole genome shotgun (WGS) entry which is preliminary data.</text>
</comment>
<feature type="region of interest" description="Disordered" evidence="1">
    <location>
        <begin position="54"/>
        <end position="90"/>
    </location>
</feature>
<accession>A0AAD6IYH3</accession>
<organism evidence="3 4">
    <name type="scientific">Drechslerella dactyloides</name>
    <name type="common">Nematode-trapping fungus</name>
    <name type="synonym">Arthrobotrys dactyloides</name>
    <dbReference type="NCBI Taxonomy" id="74499"/>
    <lineage>
        <taxon>Eukaryota</taxon>
        <taxon>Fungi</taxon>
        <taxon>Dikarya</taxon>
        <taxon>Ascomycota</taxon>
        <taxon>Pezizomycotina</taxon>
        <taxon>Orbiliomycetes</taxon>
        <taxon>Orbiliales</taxon>
        <taxon>Orbiliaceae</taxon>
        <taxon>Drechslerella</taxon>
    </lineage>
</organism>
<feature type="signal peptide" evidence="2">
    <location>
        <begin position="1"/>
        <end position="26"/>
    </location>
</feature>
<protein>
    <submittedName>
        <fullName evidence="3">Uncharacterized protein</fullName>
    </submittedName>
</protein>
<dbReference type="AlphaFoldDB" id="A0AAD6IYH3"/>
<feature type="chain" id="PRO_5042038183" evidence="2">
    <location>
        <begin position="27"/>
        <end position="337"/>
    </location>
</feature>
<reference evidence="3" key="1">
    <citation type="submission" date="2023-01" db="EMBL/GenBank/DDBJ databases">
        <title>The chitinases involved in constricting ring structure development in the nematode-trapping fungus Drechslerella dactyloides.</title>
        <authorList>
            <person name="Wang R."/>
            <person name="Zhang L."/>
            <person name="Tang P."/>
            <person name="Li S."/>
            <person name="Liang L."/>
        </authorList>
    </citation>
    <scope>NUCLEOTIDE SEQUENCE</scope>
    <source>
        <strain evidence="3">YMF1.00031</strain>
    </source>
</reference>
<gene>
    <name evidence="3" type="ORF">Dda_6800</name>
</gene>
<evidence type="ECO:0000313" key="3">
    <source>
        <dbReference type="EMBL" id="KAJ6258747.1"/>
    </source>
</evidence>
<keyword evidence="4" id="KW-1185">Reference proteome</keyword>
<sequence>MSSQMRLPQWLGLVGGFLIVFDLTLGAPLPSDSPPSNLQTRVPAPVFGCPGPAQDRGPKACRPFSNATASTDAHTPQTLTRSGASTSLQVKRAGDLSPAFFYDRPNRLRGTKAHPPAIRRRCLPPRYVYNIIPTNNFPGINAIDFPSWRDYATLAEAHKAILARQDSCRCKCDDFGRLITDQRYGGCKHQWQVDRCVVMFGCICIADLGQPTATDPGLTADDYQRAIEAIPRTVKELNPHWQWNMAGLDTEPGQTLKWASIRSAVNNPSLKEPYYLEGPSKNTDSDWNWLLNLNAGSGGALAGRLGGSLFRRNNGASDPTKTRLTYVPVVGHNITAT</sequence>